<dbReference type="EMBL" id="CP003346">
    <property type="protein sequence ID" value="AGA77615.1"/>
    <property type="molecule type" value="Genomic_DNA"/>
</dbReference>
<dbReference type="STRING" id="926556.Echvi_1346"/>
<name>L0FYA3_ECHVK</name>
<protein>
    <submittedName>
        <fullName evidence="1">Uncharacterized protein</fullName>
    </submittedName>
</protein>
<organism evidence="1 2">
    <name type="scientific">Echinicola vietnamensis (strain DSM 17526 / LMG 23754 / KMM 6221)</name>
    <dbReference type="NCBI Taxonomy" id="926556"/>
    <lineage>
        <taxon>Bacteria</taxon>
        <taxon>Pseudomonadati</taxon>
        <taxon>Bacteroidota</taxon>
        <taxon>Cytophagia</taxon>
        <taxon>Cytophagales</taxon>
        <taxon>Cyclobacteriaceae</taxon>
        <taxon>Echinicola</taxon>
    </lineage>
</organism>
<keyword evidence="2" id="KW-1185">Reference proteome</keyword>
<dbReference type="HOGENOM" id="CLU_3024856_0_0_10"/>
<dbReference type="RefSeq" id="WP_015265179.1">
    <property type="nucleotide sequence ID" value="NC_019904.1"/>
</dbReference>
<evidence type="ECO:0000313" key="2">
    <source>
        <dbReference type="Proteomes" id="UP000010796"/>
    </source>
</evidence>
<gene>
    <name evidence="1" type="ordered locus">Echvi_1346</name>
</gene>
<dbReference type="KEGG" id="evi:Echvi_1346"/>
<proteinExistence type="predicted"/>
<evidence type="ECO:0000313" key="1">
    <source>
        <dbReference type="EMBL" id="AGA77615.1"/>
    </source>
</evidence>
<sequence length="55" mass="6642">MNRSVTPEKLQKVLQENGHKINLDESKKTLDFMYKITKLVVYQIFKVDEDRRPLY</sequence>
<dbReference type="Proteomes" id="UP000010796">
    <property type="component" value="Chromosome"/>
</dbReference>
<dbReference type="AlphaFoldDB" id="L0FYA3"/>
<accession>L0FYA3</accession>
<reference evidence="2" key="1">
    <citation type="submission" date="2012-02" db="EMBL/GenBank/DDBJ databases">
        <title>The complete genome of Echinicola vietnamensis DSM 17526.</title>
        <authorList>
            <person name="Lucas S."/>
            <person name="Copeland A."/>
            <person name="Lapidus A."/>
            <person name="Glavina del Rio T."/>
            <person name="Dalin E."/>
            <person name="Tice H."/>
            <person name="Bruce D."/>
            <person name="Goodwin L."/>
            <person name="Pitluck S."/>
            <person name="Peters L."/>
            <person name="Ovchinnikova G."/>
            <person name="Teshima H."/>
            <person name="Kyrpides N."/>
            <person name="Mavromatis K."/>
            <person name="Ivanova N."/>
            <person name="Brettin T."/>
            <person name="Detter J.C."/>
            <person name="Han C."/>
            <person name="Larimer F."/>
            <person name="Land M."/>
            <person name="Hauser L."/>
            <person name="Markowitz V."/>
            <person name="Cheng J.-F."/>
            <person name="Hugenholtz P."/>
            <person name="Woyke T."/>
            <person name="Wu D."/>
            <person name="Brambilla E."/>
            <person name="Klenk H.-P."/>
            <person name="Eisen J.A."/>
        </authorList>
    </citation>
    <scope>NUCLEOTIDE SEQUENCE [LARGE SCALE GENOMIC DNA]</scope>
    <source>
        <strain evidence="2">DSM 17526 / LMG 23754 / KMM 6221</strain>
    </source>
</reference>